<keyword evidence="1" id="KW-0614">Plasmid</keyword>
<dbReference type="OrthoDB" id="7296799at2"/>
<dbReference type="AlphaFoldDB" id="A0A2R4VUE2"/>
<evidence type="ECO:0000313" key="1">
    <source>
        <dbReference type="EMBL" id="AWB08034.1"/>
    </source>
</evidence>
<evidence type="ECO:0000313" key="2">
    <source>
        <dbReference type="Proteomes" id="UP000077405"/>
    </source>
</evidence>
<protein>
    <recommendedName>
        <fullName evidence="3">WavE lipopolysaccharide synthesis</fullName>
    </recommendedName>
</protein>
<accession>A0A2R4VUE2</accession>
<evidence type="ECO:0008006" key="3">
    <source>
        <dbReference type="Google" id="ProtNLM"/>
    </source>
</evidence>
<reference evidence="1 2" key="1">
    <citation type="submission" date="2018-04" db="EMBL/GenBank/DDBJ databases">
        <title>Complete genome sequence of the nitrogen-fixing bacterium Azospirillum humicireducens type strain SgZ-5.</title>
        <authorList>
            <person name="Yu Z."/>
        </authorList>
    </citation>
    <scope>NUCLEOTIDE SEQUENCE [LARGE SCALE GENOMIC DNA]</scope>
    <source>
        <strain evidence="1 2">SgZ-5</strain>
        <plasmid evidence="1 2">pYZ4</plasmid>
    </source>
</reference>
<gene>
    <name evidence="1" type="ORF">A6A40_23590</name>
</gene>
<sequence>MSTLQIVFCGQIRTPKLFELSLRQVAGMIERGQVAGAVIATWPSEIDAHASLFERLRHPAIRLVKVNPPSGVTVPHSYFHQMTLLHGALRVLPADALVLKTRPDILFDLQDLPALVQRLLDAPPPPRAPFVFERRVWVPQFEATAPFCMNDLVFLATRHDAMQLCNFDMSFELNNFFLDQPEQRLPEVPSSAEIRRYLYPFRQKFPLLEEYSEVIHFTYGGQPRRNDVMNYNISSQIYWDYIAIYLWIINNYFLIGRPNYNGRVSLVRREKETENGVGLEGVDYCFNAINPTDFIDNYRFRCDVLGMLYCSTQEWTDAIFSGRMSDPSARTLILDRVEAARTFSPSPERRELFRRYRTGLLAAAGLEKTLGF</sequence>
<keyword evidence="2" id="KW-1185">Reference proteome</keyword>
<organism evidence="1 2">
    <name type="scientific">Azospirillum humicireducens</name>
    <dbReference type="NCBI Taxonomy" id="1226968"/>
    <lineage>
        <taxon>Bacteria</taxon>
        <taxon>Pseudomonadati</taxon>
        <taxon>Pseudomonadota</taxon>
        <taxon>Alphaproteobacteria</taxon>
        <taxon>Rhodospirillales</taxon>
        <taxon>Azospirillaceae</taxon>
        <taxon>Azospirillum</taxon>
    </lineage>
</organism>
<geneLocation type="plasmid" evidence="1 2">
    <name>pYZ4</name>
</geneLocation>
<dbReference type="EMBL" id="CP028905">
    <property type="protein sequence ID" value="AWB08034.1"/>
    <property type="molecule type" value="Genomic_DNA"/>
</dbReference>
<dbReference type="KEGG" id="ahu:A6A40_23590"/>
<dbReference type="Proteomes" id="UP000077405">
    <property type="component" value="Plasmid pYZ4"/>
</dbReference>
<name>A0A2R4VUE2_9PROT</name>
<proteinExistence type="predicted"/>
<dbReference type="RefSeq" id="WP_108548309.1">
    <property type="nucleotide sequence ID" value="NZ_CP028905.1"/>
</dbReference>